<dbReference type="EMBL" id="QFFJ01000001">
    <property type="protein sequence ID" value="RBL93401.1"/>
    <property type="molecule type" value="Genomic_DNA"/>
</dbReference>
<dbReference type="RefSeq" id="WP_113616003.1">
    <property type="nucleotide sequence ID" value="NZ_QFFJ01000001.1"/>
</dbReference>
<sequence length="98" mass="11195">MRMSLYRKLNPELLAWPAGLLCLFFLDPAANQPSLCLLKNVGIPFCPGCGLGHGVHYLLHGQWQEAVHHHWLAPVVVATLLYRTFQLARQQYIDFKLQ</sequence>
<evidence type="ECO:0000313" key="1">
    <source>
        <dbReference type="EMBL" id="RBL93401.1"/>
    </source>
</evidence>
<organism evidence="1 2">
    <name type="scientific">Chitinophaga flava</name>
    <dbReference type="NCBI Taxonomy" id="2259036"/>
    <lineage>
        <taxon>Bacteria</taxon>
        <taxon>Pseudomonadati</taxon>
        <taxon>Bacteroidota</taxon>
        <taxon>Chitinophagia</taxon>
        <taxon>Chitinophagales</taxon>
        <taxon>Chitinophagaceae</taxon>
        <taxon>Chitinophaga</taxon>
    </lineage>
</organism>
<evidence type="ECO:0000313" key="2">
    <source>
        <dbReference type="Proteomes" id="UP000253410"/>
    </source>
</evidence>
<protein>
    <recommendedName>
        <fullName evidence="3">DUF2752 domain-containing protein</fullName>
    </recommendedName>
</protein>
<comment type="caution">
    <text evidence="1">The sequence shown here is derived from an EMBL/GenBank/DDBJ whole genome shotgun (WGS) entry which is preliminary data.</text>
</comment>
<dbReference type="AlphaFoldDB" id="A0A365Y517"/>
<keyword evidence="2" id="KW-1185">Reference proteome</keyword>
<evidence type="ECO:0008006" key="3">
    <source>
        <dbReference type="Google" id="ProtNLM"/>
    </source>
</evidence>
<dbReference type="InterPro" id="IPR021215">
    <property type="entry name" value="DUF2752"/>
</dbReference>
<dbReference type="OrthoDB" id="1525013at2"/>
<gene>
    <name evidence="1" type="ORF">DF182_12865</name>
</gene>
<dbReference type="Pfam" id="PF10825">
    <property type="entry name" value="DUF2752"/>
    <property type="match status" value="1"/>
</dbReference>
<reference evidence="1 2" key="1">
    <citation type="submission" date="2018-05" db="EMBL/GenBank/DDBJ databases">
        <title>Chitinophaga sp. K3CV102501T nov., isolated from isolated from a monsoon evergreen broad-leaved forest soil.</title>
        <authorList>
            <person name="Lv Y."/>
        </authorList>
    </citation>
    <scope>NUCLEOTIDE SEQUENCE [LARGE SCALE GENOMIC DNA]</scope>
    <source>
        <strain evidence="1 2">GDMCC 1.1325</strain>
    </source>
</reference>
<dbReference type="Proteomes" id="UP000253410">
    <property type="component" value="Unassembled WGS sequence"/>
</dbReference>
<accession>A0A365Y517</accession>
<proteinExistence type="predicted"/>
<name>A0A365Y517_9BACT</name>